<name>A0A401S4H5_CHIPU</name>
<evidence type="ECO:0000313" key="2">
    <source>
        <dbReference type="EMBL" id="GCC25282.1"/>
    </source>
</evidence>
<comment type="caution">
    <text evidence="2">The sequence shown here is derived from an EMBL/GenBank/DDBJ whole genome shotgun (WGS) entry which is preliminary data.</text>
</comment>
<sequence length="82" mass="8841">MCSVTSPQQNNGNRPSAAGSGVKAQTAAPGDDGAGEGGARRMAARPEIFRRELVKWISLRSANYVENQPEQTRQTEHNLFGL</sequence>
<keyword evidence="3" id="KW-1185">Reference proteome</keyword>
<feature type="region of interest" description="Disordered" evidence="1">
    <location>
        <begin position="1"/>
        <end position="43"/>
    </location>
</feature>
<proteinExistence type="predicted"/>
<evidence type="ECO:0000313" key="3">
    <source>
        <dbReference type="Proteomes" id="UP000287033"/>
    </source>
</evidence>
<dbReference type="AlphaFoldDB" id="A0A401S4H5"/>
<dbReference type="EMBL" id="BEZZ01000081">
    <property type="protein sequence ID" value="GCC25282.1"/>
    <property type="molecule type" value="Genomic_DNA"/>
</dbReference>
<organism evidence="2 3">
    <name type="scientific">Chiloscyllium punctatum</name>
    <name type="common">Brownbanded bambooshark</name>
    <name type="synonym">Hemiscyllium punctatum</name>
    <dbReference type="NCBI Taxonomy" id="137246"/>
    <lineage>
        <taxon>Eukaryota</taxon>
        <taxon>Metazoa</taxon>
        <taxon>Chordata</taxon>
        <taxon>Craniata</taxon>
        <taxon>Vertebrata</taxon>
        <taxon>Chondrichthyes</taxon>
        <taxon>Elasmobranchii</taxon>
        <taxon>Galeomorphii</taxon>
        <taxon>Galeoidea</taxon>
        <taxon>Orectolobiformes</taxon>
        <taxon>Hemiscylliidae</taxon>
        <taxon>Chiloscyllium</taxon>
    </lineage>
</organism>
<gene>
    <name evidence="2" type="ORF">chiPu_0003691</name>
</gene>
<protein>
    <submittedName>
        <fullName evidence="2">Uncharacterized protein</fullName>
    </submittedName>
</protein>
<feature type="compositionally biased region" description="Polar residues" evidence="1">
    <location>
        <begin position="1"/>
        <end position="14"/>
    </location>
</feature>
<accession>A0A401S4H5</accession>
<evidence type="ECO:0000256" key="1">
    <source>
        <dbReference type="SAM" id="MobiDB-lite"/>
    </source>
</evidence>
<reference evidence="2 3" key="1">
    <citation type="journal article" date="2018" name="Nat. Ecol. Evol.">
        <title>Shark genomes provide insights into elasmobranch evolution and the origin of vertebrates.</title>
        <authorList>
            <person name="Hara Y"/>
            <person name="Yamaguchi K"/>
            <person name="Onimaru K"/>
            <person name="Kadota M"/>
            <person name="Koyanagi M"/>
            <person name="Keeley SD"/>
            <person name="Tatsumi K"/>
            <person name="Tanaka K"/>
            <person name="Motone F"/>
            <person name="Kageyama Y"/>
            <person name="Nozu R"/>
            <person name="Adachi N"/>
            <person name="Nishimura O"/>
            <person name="Nakagawa R"/>
            <person name="Tanegashima C"/>
            <person name="Kiyatake I"/>
            <person name="Matsumoto R"/>
            <person name="Murakumo K"/>
            <person name="Nishida K"/>
            <person name="Terakita A"/>
            <person name="Kuratani S"/>
            <person name="Sato K"/>
            <person name="Hyodo S Kuraku.S."/>
        </authorList>
    </citation>
    <scope>NUCLEOTIDE SEQUENCE [LARGE SCALE GENOMIC DNA]</scope>
</reference>
<dbReference type="Proteomes" id="UP000287033">
    <property type="component" value="Unassembled WGS sequence"/>
</dbReference>